<name>A0A1U9KML8_9PROT</name>
<dbReference type="KEGG" id="nch:A0U93_02380"/>
<reference evidence="2 3" key="1">
    <citation type="submission" date="2016-03" db="EMBL/GenBank/DDBJ databases">
        <title>Acetic acid bacteria sequencing.</title>
        <authorList>
            <person name="Brandt J."/>
            <person name="Jakob F."/>
            <person name="Vogel R.F."/>
        </authorList>
    </citation>
    <scope>NUCLEOTIDE SEQUENCE [LARGE SCALE GENOMIC DNA]</scope>
    <source>
        <strain evidence="2 3">NBRC 101099</strain>
    </source>
</reference>
<dbReference type="PANTHER" id="PTHR15462">
    <property type="entry name" value="SERINE PROTEASE"/>
    <property type="match status" value="1"/>
</dbReference>
<dbReference type="InterPro" id="IPR050966">
    <property type="entry name" value="Glutamyl_endopeptidase"/>
</dbReference>
<accession>A0A1U9KML8</accession>
<evidence type="ECO:0000313" key="2">
    <source>
        <dbReference type="EMBL" id="AQS86980.1"/>
    </source>
</evidence>
<dbReference type="PROSITE" id="PS50240">
    <property type="entry name" value="TRYPSIN_DOM"/>
    <property type="match status" value="1"/>
</dbReference>
<dbReference type="AlphaFoldDB" id="A0A1U9KML8"/>
<dbReference type="GO" id="GO:0004252">
    <property type="term" value="F:serine-type endopeptidase activity"/>
    <property type="evidence" value="ECO:0007669"/>
    <property type="project" value="InterPro"/>
</dbReference>
<evidence type="ECO:0000256" key="1">
    <source>
        <dbReference type="ARBA" id="ARBA00022729"/>
    </source>
</evidence>
<dbReference type="InterPro" id="IPR009003">
    <property type="entry name" value="Peptidase_S1_PA"/>
</dbReference>
<dbReference type="InterPro" id="IPR043504">
    <property type="entry name" value="Peptidase_S1_PA_chymotrypsin"/>
</dbReference>
<protein>
    <submittedName>
        <fullName evidence="2">Uncharacterized protein</fullName>
    </submittedName>
</protein>
<dbReference type="GO" id="GO:0006508">
    <property type="term" value="P:proteolysis"/>
    <property type="evidence" value="ECO:0007669"/>
    <property type="project" value="InterPro"/>
</dbReference>
<dbReference type="PANTHER" id="PTHR15462:SF8">
    <property type="entry name" value="SERINE PROTEASE"/>
    <property type="match status" value="1"/>
</dbReference>
<evidence type="ECO:0000313" key="3">
    <source>
        <dbReference type="Proteomes" id="UP000188604"/>
    </source>
</evidence>
<dbReference type="Gene3D" id="2.40.10.10">
    <property type="entry name" value="Trypsin-like serine proteases"/>
    <property type="match status" value="2"/>
</dbReference>
<dbReference type="EMBL" id="CP014691">
    <property type="protein sequence ID" value="AQS86980.1"/>
    <property type="molecule type" value="Genomic_DNA"/>
</dbReference>
<keyword evidence="1" id="KW-0732">Signal</keyword>
<proteinExistence type="predicted"/>
<dbReference type="SUPFAM" id="SSF50494">
    <property type="entry name" value="Trypsin-like serine proteases"/>
    <property type="match status" value="1"/>
</dbReference>
<sequence>MRFAAAALLALLAVQDATAQALPGIDGNARRPIPLNDPPWRILGRVQTDLGARCTGFLVAPRVVETAAHCLFIRKTGHFTPPGHVHFLLGYRAGTYRAHAHVQRLVIPAGYNPIAPTTTPLDDHALLVLDRSLISESQLLPFVKPAVGMRAALAGYQQDRAEIAVGDTDCAIVRITGKLVAHNCSGTFGVSGAPLIVRASQGWAIAGVTTLAHAGYGGYAIAQ</sequence>
<organism evidence="2 3">
    <name type="scientific">Neoasaia chiangmaiensis</name>
    <dbReference type="NCBI Taxonomy" id="320497"/>
    <lineage>
        <taxon>Bacteria</taxon>
        <taxon>Pseudomonadati</taxon>
        <taxon>Pseudomonadota</taxon>
        <taxon>Alphaproteobacteria</taxon>
        <taxon>Acetobacterales</taxon>
        <taxon>Acetobacteraceae</taxon>
        <taxon>Neoasaia</taxon>
    </lineage>
</organism>
<dbReference type="Pfam" id="PF00089">
    <property type="entry name" value="Trypsin"/>
    <property type="match status" value="1"/>
</dbReference>
<dbReference type="STRING" id="320497.A0U93_02380"/>
<keyword evidence="3" id="KW-1185">Reference proteome</keyword>
<dbReference type="RefSeq" id="WP_077805950.1">
    <property type="nucleotide sequence ID" value="NZ_BJXS01000004.1"/>
</dbReference>
<gene>
    <name evidence="2" type="ORF">A0U93_02380</name>
</gene>
<dbReference type="InterPro" id="IPR001254">
    <property type="entry name" value="Trypsin_dom"/>
</dbReference>
<dbReference type="Proteomes" id="UP000188604">
    <property type="component" value="Chromosome"/>
</dbReference>